<dbReference type="FunFam" id="3.40.50.261:FF:000005">
    <property type="entry name" value="Succinate--CoA ligase [ADP-forming] subunit alpha, mitochondrial"/>
    <property type="match status" value="1"/>
</dbReference>
<reference evidence="12" key="1">
    <citation type="journal article" date="2016" name="Sci. Rep.">
        <title>Molecular characterization of firefly nuptial gifts: a multi-omics approach sheds light on postcopulatory sexual selection.</title>
        <authorList>
            <person name="Al-Wathiqui N."/>
            <person name="Fallon T.R."/>
            <person name="South A."/>
            <person name="Weng J.K."/>
            <person name="Lewis S.M."/>
        </authorList>
    </citation>
    <scope>NUCLEOTIDE SEQUENCE</scope>
</reference>
<evidence type="ECO:0000256" key="7">
    <source>
        <dbReference type="HAMAP-Rule" id="MF_03222"/>
    </source>
</evidence>
<comment type="function">
    <text evidence="5 7">Succinyl-CoA synthetase functions in the citric acid cycle (TCA), coupling the hydrolysis of succinyl-CoA to the synthesis of either ATP or GTP and thus represents the only step of substrate-level phosphorylation in the TCA. The alpha subunit of the enzyme binds the substrates coenzyme A and phosphate, while succinate binding and specificity for either ATP or GTP is provided by different beta subunits.</text>
</comment>
<feature type="active site" description="Tele-phosphohistidine intermediate" evidence="7 8">
    <location>
        <position position="298"/>
    </location>
</feature>
<comment type="catalytic activity">
    <reaction evidence="7">
        <text>GTP + succinate + CoA = succinyl-CoA + GDP + phosphate</text>
        <dbReference type="Rhea" id="RHEA:22120"/>
        <dbReference type="ChEBI" id="CHEBI:30031"/>
        <dbReference type="ChEBI" id="CHEBI:37565"/>
        <dbReference type="ChEBI" id="CHEBI:43474"/>
        <dbReference type="ChEBI" id="CHEBI:57287"/>
        <dbReference type="ChEBI" id="CHEBI:57292"/>
        <dbReference type="ChEBI" id="CHEBI:58189"/>
        <dbReference type="EC" id="6.2.1.4"/>
    </reaction>
</comment>
<dbReference type="SUPFAM" id="SSF51735">
    <property type="entry name" value="NAD(P)-binding Rossmann-fold domains"/>
    <property type="match status" value="1"/>
</dbReference>
<dbReference type="PANTHER" id="PTHR11117:SF2">
    <property type="entry name" value="SUCCINATE--COA LIGASE [ADP_GDP-FORMING] SUBUNIT ALPHA, MITOCHONDRIAL"/>
    <property type="match status" value="1"/>
</dbReference>
<comment type="subunit">
    <text evidence="6">Heterodimer of an alpha and a beta subunit. Different beta subunits determine nucleotide specificity. Together with the ATP-specific beta subunit SUCLA2, forms an ADP-forming succinyl-CoA synthetase (A-SCS). Together with the GTP-specific beta subunit SUCLG2 forms a GDP-forming succinyl-CoA synthetase (G-SCS).</text>
</comment>
<dbReference type="InterPro" id="IPR017440">
    <property type="entry name" value="Cit_synth/succinyl-CoA_lig_AS"/>
</dbReference>
<dbReference type="Gene3D" id="3.40.50.261">
    <property type="entry name" value="Succinyl-CoA synthetase domains"/>
    <property type="match status" value="1"/>
</dbReference>
<dbReference type="EC" id="6.2.1.5" evidence="7"/>
<dbReference type="InterPro" id="IPR033847">
    <property type="entry name" value="Citrt_syn/SCS-alpha_CS"/>
</dbReference>
<name>A0A1Y1KIW6_PHOPY</name>
<feature type="binding site" evidence="7">
    <location>
        <position position="89"/>
    </location>
    <ligand>
        <name>CoA</name>
        <dbReference type="ChEBI" id="CHEBI:57287"/>
    </ligand>
</feature>
<evidence type="ECO:0000256" key="8">
    <source>
        <dbReference type="PIRSR" id="PIRSR001553-1"/>
    </source>
</evidence>
<evidence type="ECO:0000259" key="11">
    <source>
        <dbReference type="SMART" id="SM00881"/>
    </source>
</evidence>
<organism evidence="12">
    <name type="scientific">Photinus pyralis</name>
    <name type="common">Common eastern firefly</name>
    <name type="synonym">Lampyris pyralis</name>
    <dbReference type="NCBI Taxonomy" id="7054"/>
    <lineage>
        <taxon>Eukaryota</taxon>
        <taxon>Metazoa</taxon>
        <taxon>Ecdysozoa</taxon>
        <taxon>Arthropoda</taxon>
        <taxon>Hexapoda</taxon>
        <taxon>Insecta</taxon>
        <taxon>Pterygota</taxon>
        <taxon>Neoptera</taxon>
        <taxon>Endopterygota</taxon>
        <taxon>Coleoptera</taxon>
        <taxon>Polyphaga</taxon>
        <taxon>Elateriformia</taxon>
        <taxon>Elateroidea</taxon>
        <taxon>Lampyridae</taxon>
        <taxon>Lampyrinae</taxon>
        <taxon>Photinus</taxon>
    </lineage>
</organism>
<dbReference type="Pfam" id="PF00549">
    <property type="entry name" value="Ligase_CoA"/>
    <property type="match status" value="1"/>
</dbReference>
<comment type="subunit">
    <text evidence="7">Heterodimer of an alpha and a beta subunit. Different beta subunits determine nucleotide specificity. Together with an ATP-specific beta subunit, forms an ADP-forming succinyl-CoA synthetase (A-SCS). Together with a GTP-specific beta subunit forms a GDP-forming succinyl-CoA synthetase (G-SCS).</text>
</comment>
<feature type="binding site" evidence="7">
    <location>
        <begin position="63"/>
        <end position="66"/>
    </location>
    <ligand>
        <name>CoA</name>
        <dbReference type="ChEBI" id="CHEBI:57287"/>
    </ligand>
</feature>
<keyword evidence="2 7" id="KW-0816">Tricarboxylic acid cycle</keyword>
<evidence type="ECO:0000256" key="5">
    <source>
        <dbReference type="ARBA" id="ARBA00054246"/>
    </source>
</evidence>
<comment type="pathway">
    <text evidence="1 7">Carbohydrate metabolism; tricarboxylic acid cycle; succinate from succinyl-CoA (ligase route): step 1/1.</text>
</comment>
<evidence type="ECO:0000256" key="1">
    <source>
        <dbReference type="ARBA" id="ARBA00005064"/>
    </source>
</evidence>
<evidence type="ECO:0000256" key="10">
    <source>
        <dbReference type="SAM" id="SignalP"/>
    </source>
</evidence>
<feature type="chain" id="PRO_5012192071" description="Succinate--CoA ligase [ADP/GDP-forming] subunit alpha, mitochondrial" evidence="10">
    <location>
        <begin position="18"/>
        <end position="345"/>
    </location>
</feature>
<dbReference type="GO" id="GO:0004776">
    <property type="term" value="F:succinate-CoA ligase (GDP-forming) activity"/>
    <property type="evidence" value="ECO:0007669"/>
    <property type="project" value="UniProtKB-EC"/>
</dbReference>
<evidence type="ECO:0000256" key="3">
    <source>
        <dbReference type="ARBA" id="ARBA00022598"/>
    </source>
</evidence>
<dbReference type="InterPro" id="IPR003781">
    <property type="entry name" value="CoA-bd"/>
</dbReference>
<dbReference type="NCBIfam" id="NF004230">
    <property type="entry name" value="PRK05678.1"/>
    <property type="match status" value="1"/>
</dbReference>
<dbReference type="PANTHER" id="PTHR11117">
    <property type="entry name" value="SUCCINYL-COA LIGASE SUBUNIT ALPHA"/>
    <property type="match status" value="1"/>
</dbReference>
<dbReference type="GO" id="GO:0000166">
    <property type="term" value="F:nucleotide binding"/>
    <property type="evidence" value="ECO:0007669"/>
    <property type="project" value="UniProtKB-KW"/>
</dbReference>
<dbReference type="PROSITE" id="PS01216">
    <property type="entry name" value="SUCCINYL_COA_LIG_1"/>
    <property type="match status" value="1"/>
</dbReference>
<dbReference type="GO" id="GO:0009361">
    <property type="term" value="C:succinate-CoA ligase complex (ADP-forming)"/>
    <property type="evidence" value="ECO:0007669"/>
    <property type="project" value="TreeGrafter"/>
</dbReference>
<comment type="catalytic activity">
    <reaction evidence="7">
        <text>succinate + ATP + CoA = succinyl-CoA + ADP + phosphate</text>
        <dbReference type="Rhea" id="RHEA:17661"/>
        <dbReference type="ChEBI" id="CHEBI:30031"/>
        <dbReference type="ChEBI" id="CHEBI:30616"/>
        <dbReference type="ChEBI" id="CHEBI:43474"/>
        <dbReference type="ChEBI" id="CHEBI:57287"/>
        <dbReference type="ChEBI" id="CHEBI:57292"/>
        <dbReference type="ChEBI" id="CHEBI:456216"/>
        <dbReference type="EC" id="6.2.1.5"/>
    </reaction>
</comment>
<sequence>MFLKAFGLFRWTKIVVCRVRFSNEVCGCPPPPCGGKGEADIYASTRKNLVLTKQSAVMFQGFTGKQGTFHSKLSLEYGTKVVGGVSPGKGGKKNLDLPVFNTVAEAAKALKPHATCIFVPPPKAAAAIMEAMDAEIPLIVCITEGIPQHDMVKVKYRLIRQGKSRLVGPNCPGIIAPEQCRIGIMPGKIHKKGIVGIVSRSGTLTYEAVNQTTQTKLGQTLCVGIGGDPFNGTDFIDCLDVFLKDKNTKGIMLIGEIGGVAEEQAADYLKQHNTGRDSKPVVSFIAGQSAPPGRRMGHAGAIISGGKGKASDKVAALESAGVIVSPSPAKMGDMLLKEMKRRYLI</sequence>
<dbReference type="InterPro" id="IPR005811">
    <property type="entry name" value="SUCC_ACL_C"/>
</dbReference>
<comment type="similarity">
    <text evidence="7 9">Belongs to the succinate/malate CoA ligase alpha subunit family.</text>
</comment>
<protein>
    <recommendedName>
        <fullName evidence="7">Succinate--CoA ligase [ADP/GDP-forming] subunit alpha, mitochondrial</fullName>
        <ecNumber evidence="7">6.2.1.4</ecNumber>
        <ecNumber evidence="7">6.2.1.5</ecNumber>
    </recommendedName>
    <alternativeName>
        <fullName evidence="7">Succinyl-CoA synthetase subunit alpha</fullName>
        <shortName evidence="7">SCS-alpha</shortName>
    </alternativeName>
</protein>
<dbReference type="NCBIfam" id="TIGR01019">
    <property type="entry name" value="sucCoAalpha"/>
    <property type="match status" value="1"/>
</dbReference>
<dbReference type="SUPFAM" id="SSF52210">
    <property type="entry name" value="Succinyl-CoA synthetase domains"/>
    <property type="match status" value="1"/>
</dbReference>
<dbReference type="InterPro" id="IPR036291">
    <property type="entry name" value="NAD(P)-bd_dom_sf"/>
</dbReference>
<dbReference type="PROSITE" id="PS00399">
    <property type="entry name" value="SUCCINYL_COA_LIG_2"/>
    <property type="match status" value="1"/>
</dbReference>
<keyword evidence="7" id="KW-0496">Mitochondrion</keyword>
<dbReference type="SMART" id="SM00881">
    <property type="entry name" value="CoA_binding"/>
    <property type="match status" value="1"/>
</dbReference>
<dbReference type="AlphaFoldDB" id="A0A1Y1KIW6"/>
<dbReference type="EMBL" id="GEZM01086316">
    <property type="protein sequence ID" value="JAV59555.1"/>
    <property type="molecule type" value="Transcribed_RNA"/>
</dbReference>
<evidence type="ECO:0000256" key="6">
    <source>
        <dbReference type="ARBA" id="ARBA00061754"/>
    </source>
</evidence>
<dbReference type="EC" id="6.2.1.4" evidence="7"/>
<dbReference type="PRINTS" id="PR01798">
    <property type="entry name" value="SCOASYNTHASE"/>
</dbReference>
<dbReference type="GO" id="GO:0006099">
    <property type="term" value="P:tricarboxylic acid cycle"/>
    <property type="evidence" value="ECO:0007669"/>
    <property type="project" value="UniProtKB-UniRule"/>
</dbReference>
<feature type="binding site" evidence="7">
    <location>
        <begin position="142"/>
        <end position="144"/>
    </location>
    <ligand>
        <name>CoA</name>
        <dbReference type="ChEBI" id="CHEBI:57287"/>
    </ligand>
</feature>
<dbReference type="InterPro" id="IPR005810">
    <property type="entry name" value="CoA_lig_alpha"/>
</dbReference>
<dbReference type="GO" id="GO:0005739">
    <property type="term" value="C:mitochondrion"/>
    <property type="evidence" value="ECO:0007669"/>
    <property type="project" value="UniProtKB-SubCell"/>
</dbReference>
<dbReference type="FunFam" id="3.40.50.720:FF:000002">
    <property type="entry name" value="Succinate--CoA ligase [ADP-forming] subunit alpha"/>
    <property type="match status" value="1"/>
</dbReference>
<proteinExistence type="inferred from homology"/>
<dbReference type="InterPro" id="IPR016102">
    <property type="entry name" value="Succinyl-CoA_synth-like"/>
</dbReference>
<dbReference type="Gene3D" id="3.40.50.720">
    <property type="entry name" value="NAD(P)-binding Rossmann-like Domain"/>
    <property type="match status" value="1"/>
</dbReference>
<dbReference type="HAMAP" id="MF_01988">
    <property type="entry name" value="Succ_CoA_alpha"/>
    <property type="match status" value="1"/>
</dbReference>
<evidence type="ECO:0000256" key="4">
    <source>
        <dbReference type="ARBA" id="ARBA00022741"/>
    </source>
</evidence>
<keyword evidence="10" id="KW-0732">Signal</keyword>
<dbReference type="GO" id="GO:0004775">
    <property type="term" value="F:succinate-CoA ligase (ADP-forming) activity"/>
    <property type="evidence" value="ECO:0007669"/>
    <property type="project" value="UniProtKB-UniRule"/>
</dbReference>
<feature type="domain" description="CoA-binding" evidence="11">
    <location>
        <begin position="51"/>
        <end position="146"/>
    </location>
</feature>
<accession>A0A1Y1KIW6</accession>
<keyword evidence="3 7" id="KW-0436">Ligase</keyword>
<feature type="signal peptide" evidence="10">
    <location>
        <begin position="1"/>
        <end position="17"/>
    </location>
</feature>
<evidence type="ECO:0000313" key="12">
    <source>
        <dbReference type="EMBL" id="JAV59555.1"/>
    </source>
</evidence>
<evidence type="ECO:0000256" key="9">
    <source>
        <dbReference type="RuleBase" id="RU000677"/>
    </source>
</evidence>
<dbReference type="Pfam" id="PF02629">
    <property type="entry name" value="CoA_binding"/>
    <property type="match status" value="1"/>
</dbReference>
<dbReference type="UniPathway" id="UPA00223">
    <property type="reaction ID" value="UER00999"/>
</dbReference>
<dbReference type="PIRSF" id="PIRSF001553">
    <property type="entry name" value="SucCS_alpha"/>
    <property type="match status" value="1"/>
</dbReference>
<evidence type="ECO:0000256" key="2">
    <source>
        <dbReference type="ARBA" id="ARBA00022532"/>
    </source>
</evidence>
<keyword evidence="4 7" id="KW-0547">Nucleotide-binding</keyword>
<feature type="binding site" evidence="7">
    <location>
        <position position="206"/>
    </location>
    <ligand>
        <name>substrate</name>
        <note>ligand shared with subunit beta</note>
    </ligand>
</feature>
<comment type="subcellular location">
    <subcellularLocation>
        <location evidence="7">Mitochondrion</location>
    </subcellularLocation>
</comment>